<dbReference type="Proteomes" id="UP000646548">
    <property type="component" value="Unassembled WGS sequence"/>
</dbReference>
<reference evidence="1" key="1">
    <citation type="journal article" name="BMC Genomics">
        <title>Long-read sequencing and de novo genome assembly of marine medaka (Oryzias melastigma).</title>
        <authorList>
            <person name="Liang P."/>
            <person name="Saqib H.S.A."/>
            <person name="Ni X."/>
            <person name="Shen Y."/>
        </authorList>
    </citation>
    <scope>NUCLEOTIDE SEQUENCE</scope>
    <source>
        <strain evidence="1">Bigg-433</strain>
    </source>
</reference>
<dbReference type="EMBL" id="WKFB01000076">
    <property type="protein sequence ID" value="KAF6736896.1"/>
    <property type="molecule type" value="Genomic_DNA"/>
</dbReference>
<proteinExistence type="predicted"/>
<sequence>MCSCPCPYLPAGLLARPSSRPPFWILDLLFTVTFYAGEPRERVRLADLVSCRAESCLLAIGGPGLPPAIASVHPLLRVHLLDSPLHLHSDKGICQADEQSELKSYAYSQAITSTSVLSTQEYPWSRREQAVTPPLSPPPSLLSPTLASHPPHCLFDAVQQERAGGKGSLKDADETEEMELYVSLCCLINRNLMDKDGVRGVHACQRA</sequence>
<name>A0A834FMX9_ORYME</name>
<dbReference type="AlphaFoldDB" id="A0A834FMX9"/>
<gene>
    <name evidence="1" type="ORF">FQA47_006468</name>
</gene>
<accession>A0A834FMX9</accession>
<organism evidence="1 2">
    <name type="scientific">Oryzias melastigma</name>
    <name type="common">Marine medaka</name>
    <dbReference type="NCBI Taxonomy" id="30732"/>
    <lineage>
        <taxon>Eukaryota</taxon>
        <taxon>Metazoa</taxon>
        <taxon>Chordata</taxon>
        <taxon>Craniata</taxon>
        <taxon>Vertebrata</taxon>
        <taxon>Euteleostomi</taxon>
        <taxon>Actinopterygii</taxon>
        <taxon>Neopterygii</taxon>
        <taxon>Teleostei</taxon>
        <taxon>Neoteleostei</taxon>
        <taxon>Acanthomorphata</taxon>
        <taxon>Ovalentaria</taxon>
        <taxon>Atherinomorphae</taxon>
        <taxon>Beloniformes</taxon>
        <taxon>Adrianichthyidae</taxon>
        <taxon>Oryziinae</taxon>
        <taxon>Oryzias</taxon>
    </lineage>
</organism>
<protein>
    <submittedName>
        <fullName evidence="1">Uncharacterized protein</fullName>
    </submittedName>
</protein>
<comment type="caution">
    <text evidence="1">The sequence shown here is derived from an EMBL/GenBank/DDBJ whole genome shotgun (WGS) entry which is preliminary data.</text>
</comment>
<evidence type="ECO:0000313" key="1">
    <source>
        <dbReference type="EMBL" id="KAF6736896.1"/>
    </source>
</evidence>
<evidence type="ECO:0000313" key="2">
    <source>
        <dbReference type="Proteomes" id="UP000646548"/>
    </source>
</evidence>